<evidence type="ECO:0000313" key="2">
    <source>
        <dbReference type="EMBL" id="BDZ45577.1"/>
    </source>
</evidence>
<protein>
    <submittedName>
        <fullName evidence="2">Uncharacterized protein</fullName>
    </submittedName>
</protein>
<dbReference type="EMBL" id="AP027731">
    <property type="protein sequence ID" value="BDZ45577.1"/>
    <property type="molecule type" value="Genomic_DNA"/>
</dbReference>
<evidence type="ECO:0000256" key="1">
    <source>
        <dbReference type="SAM" id="MobiDB-lite"/>
    </source>
</evidence>
<proteinExistence type="predicted"/>
<feature type="region of interest" description="Disordered" evidence="1">
    <location>
        <begin position="57"/>
        <end position="93"/>
    </location>
</feature>
<organism evidence="2 3">
    <name type="scientific">Naasia aerilata</name>
    <dbReference type="NCBI Taxonomy" id="1162966"/>
    <lineage>
        <taxon>Bacteria</taxon>
        <taxon>Bacillati</taxon>
        <taxon>Actinomycetota</taxon>
        <taxon>Actinomycetes</taxon>
        <taxon>Micrococcales</taxon>
        <taxon>Microbacteriaceae</taxon>
        <taxon>Naasia</taxon>
    </lineage>
</organism>
<accession>A0ABM8GBI4</accession>
<reference evidence="3" key="1">
    <citation type="journal article" date="2019" name="Int. J. Syst. Evol. Microbiol.">
        <title>The Global Catalogue of Microorganisms (GCM) 10K type strain sequencing project: providing services to taxonomists for standard genome sequencing and annotation.</title>
        <authorList>
            <consortium name="The Broad Institute Genomics Platform"/>
            <consortium name="The Broad Institute Genome Sequencing Center for Infectious Disease"/>
            <person name="Wu L."/>
            <person name="Ma J."/>
        </authorList>
    </citation>
    <scope>NUCLEOTIDE SEQUENCE [LARGE SCALE GENOMIC DNA]</scope>
    <source>
        <strain evidence="3">NBRC 108725</strain>
    </source>
</reference>
<name>A0ABM8GBI4_9MICO</name>
<keyword evidence="3" id="KW-1185">Reference proteome</keyword>
<feature type="compositionally biased region" description="Polar residues" evidence="1">
    <location>
        <begin position="62"/>
        <end position="71"/>
    </location>
</feature>
<dbReference type="Proteomes" id="UP001321498">
    <property type="component" value="Chromosome"/>
</dbReference>
<sequence>MPEGTEARGFVLYVGVDEAKALDAGTDLSTLVEALRRLTVDLVPGAQTHAAVALAPAERAGGTSTSCASPSRTRRPWPVTAPWTSRRRTPWRA</sequence>
<gene>
    <name evidence="2" type="ORF">GCM10025866_14860</name>
</gene>
<evidence type="ECO:0000313" key="3">
    <source>
        <dbReference type="Proteomes" id="UP001321498"/>
    </source>
</evidence>